<evidence type="ECO:0000256" key="3">
    <source>
        <dbReference type="ARBA" id="ARBA00009071"/>
    </source>
</evidence>
<evidence type="ECO:0000256" key="5">
    <source>
        <dbReference type="ARBA" id="ARBA00022490"/>
    </source>
</evidence>
<comment type="function">
    <text evidence="1">Component of the nexin-dynein regulatory complex (N-DRC), a key regulator of ciliary/flagellar motility which maintains the alignment and integrity of the distal axoneme and regulates microtubule sliding in motile axonemes.</text>
</comment>
<keyword evidence="9" id="KW-0966">Cell projection</keyword>
<comment type="subcellular location">
    <subcellularLocation>
        <location evidence="2">Cytoplasm</location>
        <location evidence="2">Cytoskeleton</location>
        <location evidence="2">Flagellum axoneme</location>
    </subcellularLocation>
</comment>
<dbReference type="AlphaFoldDB" id="A0A0K2TC37"/>
<keyword evidence="10" id="KW-0175">Coiled coil</keyword>
<evidence type="ECO:0000256" key="8">
    <source>
        <dbReference type="ARBA" id="ARBA00023212"/>
    </source>
</evidence>
<dbReference type="PANTHER" id="PTHR31598:SF1">
    <property type="entry name" value="DYNEIN REGULATORY COMPLEX PROTEIN 10"/>
    <property type="match status" value="1"/>
</dbReference>
<feature type="coiled-coil region" evidence="10">
    <location>
        <begin position="231"/>
        <end position="265"/>
    </location>
</feature>
<proteinExistence type="inferred from homology"/>
<name>A0A0K2TC37_LEPSM</name>
<protein>
    <recommendedName>
        <fullName evidence="4">Dynein regulatory complex protein 10</fullName>
    </recommendedName>
</protein>
<evidence type="ECO:0000313" key="11">
    <source>
        <dbReference type="EMBL" id="CDW23390.1"/>
    </source>
</evidence>
<evidence type="ECO:0000256" key="7">
    <source>
        <dbReference type="ARBA" id="ARBA00023069"/>
    </source>
</evidence>
<evidence type="ECO:0000256" key="9">
    <source>
        <dbReference type="ARBA" id="ARBA00023273"/>
    </source>
</evidence>
<dbReference type="PANTHER" id="PTHR31598">
    <property type="entry name" value="IQ DOMAIN-CONTAINING PROTEIN D"/>
    <property type="match status" value="1"/>
</dbReference>
<organism evidence="11">
    <name type="scientific">Lepeophtheirus salmonis</name>
    <name type="common">Salmon louse</name>
    <name type="synonym">Caligus salmonis</name>
    <dbReference type="NCBI Taxonomy" id="72036"/>
    <lineage>
        <taxon>Eukaryota</taxon>
        <taxon>Metazoa</taxon>
        <taxon>Ecdysozoa</taxon>
        <taxon>Arthropoda</taxon>
        <taxon>Crustacea</taxon>
        <taxon>Multicrustacea</taxon>
        <taxon>Hexanauplia</taxon>
        <taxon>Copepoda</taxon>
        <taxon>Siphonostomatoida</taxon>
        <taxon>Caligidae</taxon>
        <taxon>Lepeophtheirus</taxon>
    </lineage>
</organism>
<evidence type="ECO:0000256" key="6">
    <source>
        <dbReference type="ARBA" id="ARBA00022846"/>
    </source>
</evidence>
<reference evidence="11" key="1">
    <citation type="submission" date="2014-05" db="EMBL/GenBank/DDBJ databases">
        <authorList>
            <person name="Chronopoulou M."/>
        </authorList>
    </citation>
    <scope>NUCLEOTIDE SEQUENCE</scope>
    <source>
        <tissue evidence="11">Whole organism</tissue>
    </source>
</reference>
<evidence type="ECO:0000256" key="2">
    <source>
        <dbReference type="ARBA" id="ARBA00004611"/>
    </source>
</evidence>
<sequence>MPKSSKTKILATTFRKFSVAPLGKFKQDALSGDILPEANLVKNIFENVHEICWIASSLLYFIVNENIRELDPKIYKLVEKFQETFRNFSFEEQSIKSFTLAAHDVLLRIRNDKILKESVQRRFNTAKTSSLELKQSFLDPLNELMNYYSVSITTPFTFYLRSTNETVENIFLKEKYTKISTKLRGELEENLRFRTDQGEEKEKCVNDLEISIKRVMDDSNSFIQSVKDQTSQNIQGEIANSEGKMNELREDIKVFKSELVENTKEHIIIEDELRAYINRLEDEVLSMIDSYDEKMFTRHREIESILVSYAFN</sequence>
<keyword evidence="6" id="KW-0282">Flagellum</keyword>
<evidence type="ECO:0000256" key="1">
    <source>
        <dbReference type="ARBA" id="ARBA00003029"/>
    </source>
</evidence>
<evidence type="ECO:0000256" key="4">
    <source>
        <dbReference type="ARBA" id="ARBA00021752"/>
    </source>
</evidence>
<keyword evidence="5" id="KW-0963">Cytoplasm</keyword>
<keyword evidence="7" id="KW-0969">Cilium</keyword>
<dbReference type="InterPro" id="IPR042815">
    <property type="entry name" value="DRC10"/>
</dbReference>
<evidence type="ECO:0000256" key="10">
    <source>
        <dbReference type="SAM" id="Coils"/>
    </source>
</evidence>
<comment type="similarity">
    <text evidence="3">Belongs to the DRC10 family.</text>
</comment>
<keyword evidence="8" id="KW-0206">Cytoskeleton</keyword>
<dbReference type="EMBL" id="HACA01006029">
    <property type="protein sequence ID" value="CDW23390.1"/>
    <property type="molecule type" value="Transcribed_RNA"/>
</dbReference>
<accession>A0A0K2TC37</accession>